<organism evidence="1 2">
    <name type="scientific">Phytophthora infestans</name>
    <name type="common">Potato late blight agent</name>
    <name type="synonym">Botrytis infestans</name>
    <dbReference type="NCBI Taxonomy" id="4787"/>
    <lineage>
        <taxon>Eukaryota</taxon>
        <taxon>Sar</taxon>
        <taxon>Stramenopiles</taxon>
        <taxon>Oomycota</taxon>
        <taxon>Peronosporomycetes</taxon>
        <taxon>Peronosporales</taxon>
        <taxon>Peronosporaceae</taxon>
        <taxon>Phytophthora</taxon>
    </lineage>
</organism>
<sequence>MPPSDFKKLKVEISGVIFQLAMLHELRNMHPLYFVTETSDGDDNDDSLLSLFVILRQALDHVRYSVDQENVVRSVARHALLYSLRDDEFQKFIRASKSTFNALVEMIREDLVCKAKGEGQEEAARCSTAARYNTIVVRFYGNGNSVAHLVRDYGAGMGTVPTYVRRV</sequence>
<keyword evidence="2" id="KW-1185">Reference proteome</keyword>
<reference evidence="1" key="1">
    <citation type="submission" date="2020-04" db="EMBL/GenBank/DDBJ databases">
        <title>Hybrid Assembly of Korean Phytophthora infestans isolates.</title>
        <authorList>
            <person name="Prokchorchik M."/>
            <person name="Lee Y."/>
            <person name="Seo J."/>
            <person name="Cho J.-H."/>
            <person name="Park Y.-E."/>
            <person name="Jang D.-C."/>
            <person name="Im J.-S."/>
            <person name="Choi J.-G."/>
            <person name="Park H.-J."/>
            <person name="Lee G.-B."/>
            <person name="Lee Y.-G."/>
            <person name="Hong S.-Y."/>
            <person name="Cho K."/>
            <person name="Sohn K.H."/>
        </authorList>
    </citation>
    <scope>NUCLEOTIDE SEQUENCE</scope>
    <source>
        <strain evidence="1">KR_1_A1</strain>
    </source>
</reference>
<evidence type="ECO:0000313" key="1">
    <source>
        <dbReference type="EMBL" id="KAF4033302.1"/>
    </source>
</evidence>
<dbReference type="EMBL" id="WSZM01000423">
    <property type="protein sequence ID" value="KAF4033302.1"/>
    <property type="molecule type" value="Genomic_DNA"/>
</dbReference>
<comment type="caution">
    <text evidence="1">The sequence shown here is derived from an EMBL/GenBank/DDBJ whole genome shotgun (WGS) entry which is preliminary data.</text>
</comment>
<evidence type="ECO:0000313" key="2">
    <source>
        <dbReference type="Proteomes" id="UP000602510"/>
    </source>
</evidence>
<proteinExistence type="predicted"/>
<dbReference type="Proteomes" id="UP000602510">
    <property type="component" value="Unassembled WGS sequence"/>
</dbReference>
<accession>A0A833SEI6</accession>
<gene>
    <name evidence="1" type="ORF">GN244_ATG14636</name>
</gene>
<dbReference type="AlphaFoldDB" id="A0A833SEI6"/>
<name>A0A833SEI6_PHYIN</name>
<protein>
    <submittedName>
        <fullName evidence="1">Uncharacterized protein</fullName>
    </submittedName>
</protein>